<keyword evidence="2" id="KW-1185">Reference proteome</keyword>
<protein>
    <submittedName>
        <fullName evidence="1">Uncharacterized protein</fullName>
    </submittedName>
</protein>
<evidence type="ECO:0000313" key="1">
    <source>
        <dbReference type="EMBL" id="KAF4079073.1"/>
    </source>
</evidence>
<proteinExistence type="predicted"/>
<comment type="caution">
    <text evidence="1">The sequence shown here is derived from an EMBL/GenBank/DDBJ whole genome shotgun (WGS) entry which is preliminary data.</text>
</comment>
<dbReference type="EMBL" id="JAAGNN010000016">
    <property type="protein sequence ID" value="KAF4079073.1"/>
    <property type="molecule type" value="Genomic_DNA"/>
</dbReference>
<sequence>VHRPRLFKTLFTTTRREVTFNLLSGLLVTKLSMKGLSLSVFGIPPRLRLCFLDLCFGLLLSTGLCALRSTSRSPAVAFSARACLPSALQIHCLGNHRKIKDQSQYHDDS</sequence>
<feature type="non-terminal residue" evidence="1">
    <location>
        <position position="109"/>
    </location>
</feature>
<accession>A0A7J6A8F3</accession>
<organism evidence="1 2">
    <name type="scientific">Ameiurus melas</name>
    <name type="common">Black bullhead</name>
    <name type="synonym">Silurus melas</name>
    <dbReference type="NCBI Taxonomy" id="219545"/>
    <lineage>
        <taxon>Eukaryota</taxon>
        <taxon>Metazoa</taxon>
        <taxon>Chordata</taxon>
        <taxon>Craniata</taxon>
        <taxon>Vertebrata</taxon>
        <taxon>Euteleostomi</taxon>
        <taxon>Actinopterygii</taxon>
        <taxon>Neopterygii</taxon>
        <taxon>Teleostei</taxon>
        <taxon>Ostariophysi</taxon>
        <taxon>Siluriformes</taxon>
        <taxon>Ictaluridae</taxon>
        <taxon>Ameiurus</taxon>
    </lineage>
</organism>
<dbReference type="AlphaFoldDB" id="A0A7J6A8F3"/>
<dbReference type="Proteomes" id="UP000593565">
    <property type="component" value="Unassembled WGS sequence"/>
</dbReference>
<gene>
    <name evidence="1" type="ORF">AMELA_G00188890</name>
</gene>
<name>A0A7J6A8F3_AMEME</name>
<reference evidence="1 2" key="1">
    <citation type="submission" date="2020-02" db="EMBL/GenBank/DDBJ databases">
        <title>A chromosome-scale genome assembly of the black bullhead catfish (Ameiurus melas).</title>
        <authorList>
            <person name="Wen M."/>
            <person name="Zham M."/>
            <person name="Cabau C."/>
            <person name="Klopp C."/>
            <person name="Donnadieu C."/>
            <person name="Roques C."/>
            <person name="Bouchez O."/>
            <person name="Lampietro C."/>
            <person name="Jouanno E."/>
            <person name="Herpin A."/>
            <person name="Louis A."/>
            <person name="Berthelot C."/>
            <person name="Parey E."/>
            <person name="Roest-Crollius H."/>
            <person name="Braasch I."/>
            <person name="Postlethwait J."/>
            <person name="Robinson-Rechavi M."/>
            <person name="Echchiki A."/>
            <person name="Begum T."/>
            <person name="Montfort J."/>
            <person name="Schartl M."/>
            <person name="Bobe J."/>
            <person name="Guiguen Y."/>
        </authorList>
    </citation>
    <scope>NUCLEOTIDE SEQUENCE [LARGE SCALE GENOMIC DNA]</scope>
    <source>
        <strain evidence="1">M_S1</strain>
        <tissue evidence="1">Blood</tissue>
    </source>
</reference>
<evidence type="ECO:0000313" key="2">
    <source>
        <dbReference type="Proteomes" id="UP000593565"/>
    </source>
</evidence>